<gene>
    <name evidence="5" type="ORF">FHR99_002581</name>
</gene>
<dbReference type="Pfam" id="PF18313">
    <property type="entry name" value="TLP1_add_C"/>
    <property type="match status" value="1"/>
</dbReference>
<dbReference type="Gene3D" id="2.40.50.840">
    <property type="match status" value="1"/>
</dbReference>
<evidence type="ECO:0000313" key="5">
    <source>
        <dbReference type="EMBL" id="MBB3048307.1"/>
    </source>
</evidence>
<dbReference type="AlphaFoldDB" id="A0A7W4W6F1"/>
<comment type="caution">
    <text evidence="5">The sequence shown here is derived from an EMBL/GenBank/DDBJ whole genome shotgun (WGS) entry which is preliminary data.</text>
</comment>
<dbReference type="PANTHER" id="PTHR18919:SF139">
    <property type="entry name" value="THIOLASE-LIKE PROTEIN TYPE 1 ADDITIONAL C-TERMINAL DOMAIN-CONTAINING PROTEIN"/>
    <property type="match status" value="1"/>
</dbReference>
<dbReference type="InterPro" id="IPR016039">
    <property type="entry name" value="Thiolase-like"/>
</dbReference>
<evidence type="ECO:0000313" key="6">
    <source>
        <dbReference type="Proteomes" id="UP000537130"/>
    </source>
</evidence>
<evidence type="ECO:0000256" key="1">
    <source>
        <dbReference type="ARBA" id="ARBA00010982"/>
    </source>
</evidence>
<dbReference type="InterPro" id="IPR040771">
    <property type="entry name" value="TLP1_add_C"/>
</dbReference>
<name>A0A7W4W6F1_9GAMM</name>
<dbReference type="Proteomes" id="UP000537130">
    <property type="component" value="Unassembled WGS sequence"/>
</dbReference>
<accession>A0A7W4W6F1</accession>
<reference evidence="5 6" key="1">
    <citation type="submission" date="2020-08" db="EMBL/GenBank/DDBJ databases">
        <title>Genomic Encyclopedia of Type Strains, Phase III (KMG-III): the genomes of soil and plant-associated and newly described type strains.</title>
        <authorList>
            <person name="Whitman W."/>
        </authorList>
    </citation>
    <scope>NUCLEOTIDE SEQUENCE [LARGE SCALE GENOMIC DNA]</scope>
    <source>
        <strain evidence="5 6">CECT 8654</strain>
    </source>
</reference>
<keyword evidence="2 5" id="KW-0808">Transferase</keyword>
<evidence type="ECO:0000256" key="3">
    <source>
        <dbReference type="ARBA" id="ARBA00023315"/>
    </source>
</evidence>
<organism evidence="5 6">
    <name type="scientific">Litorivivens lipolytica</name>
    <dbReference type="NCBI Taxonomy" id="1524264"/>
    <lineage>
        <taxon>Bacteria</taxon>
        <taxon>Pseudomonadati</taxon>
        <taxon>Pseudomonadota</taxon>
        <taxon>Gammaproteobacteria</taxon>
        <taxon>Litorivivens</taxon>
    </lineage>
</organism>
<proteinExistence type="inferred from homology"/>
<keyword evidence="3 5" id="KW-0012">Acyltransferase</keyword>
<evidence type="ECO:0000256" key="2">
    <source>
        <dbReference type="ARBA" id="ARBA00022679"/>
    </source>
</evidence>
<comment type="similarity">
    <text evidence="1">Belongs to the thiolase-like superfamily. Thiolase family.</text>
</comment>
<dbReference type="PANTHER" id="PTHR18919">
    <property type="entry name" value="ACETYL-COA C-ACYLTRANSFERASE"/>
    <property type="match status" value="1"/>
</dbReference>
<dbReference type="SUPFAM" id="SSF53901">
    <property type="entry name" value="Thiolase-like"/>
    <property type="match status" value="2"/>
</dbReference>
<protein>
    <submittedName>
        <fullName evidence="5">Acetyl-CoA C-acetyltransferase</fullName>
        <ecNumber evidence="5">2.3.1.9</ecNumber>
    </submittedName>
</protein>
<dbReference type="EC" id="2.3.1.9" evidence="5"/>
<evidence type="ECO:0000259" key="4">
    <source>
        <dbReference type="Pfam" id="PF18313"/>
    </source>
</evidence>
<keyword evidence="6" id="KW-1185">Reference proteome</keyword>
<feature type="domain" description="Thiolase-like protein type 1 additional C-terminal" evidence="4">
    <location>
        <begin position="425"/>
        <end position="489"/>
    </location>
</feature>
<dbReference type="EMBL" id="JACHWY010000003">
    <property type="protein sequence ID" value="MBB3048307.1"/>
    <property type="molecule type" value="Genomic_DNA"/>
</dbReference>
<dbReference type="GO" id="GO:0003985">
    <property type="term" value="F:acetyl-CoA C-acetyltransferase activity"/>
    <property type="evidence" value="ECO:0007669"/>
    <property type="project" value="UniProtKB-EC"/>
</dbReference>
<dbReference type="RefSeq" id="WP_183411099.1">
    <property type="nucleotide sequence ID" value="NZ_JACHWY010000003.1"/>
</dbReference>
<dbReference type="Gene3D" id="3.40.47.10">
    <property type="match status" value="1"/>
</dbReference>
<sequence>MTQRSDNPELAPNTPVLVGIGVINQREADPAKADEAVELMVRAARAAGEDCGVPGLLKDVQRISVPKGVWTYANPAQRVGEAIGAPNATTLLAEIGILQQSLFADACQRINGGEIEAALVVGGEAKFRALQATIQGLEAPETQQDSAPDVHLEPEQEIWSEVESAAGLGMPVGFYALMESALRHAQGEDLESHRDRVAKLYEGMADVAKQNPHAWNRDGMAAEQIRNASPKNKMLAFPYTKYHNSQWNVDQAGALLFCSVAKAEALGIPRDKWVFPWASTESNFMVNTSQRVDLAGCPGARLAGKKALELANMTVDDIDVLELYSCFPSAVQIYAREIGISLDQQITVTGGMTFGGGPLNNYVLQSTARMAELLREQPGKKGYITSVSGMLTKQGFGVWSTEPGPNGFGFADLTAEARAEAPPLEMVKVDQGEGEIVGCTVLFQGDNPWRAVVVVTLPNGKRTIAYNENAELMNAMMTEEFVGRRVQLKDGVFSL</sequence>